<name>A0A9W6WA74_CANBO</name>
<dbReference type="PANTHER" id="PTHR28026">
    <property type="entry name" value="DUF962 DOMAIN PROTEIN (AFU_ORTHOLOGUE AFUA_8G05310)"/>
    <property type="match status" value="1"/>
</dbReference>
<feature type="transmembrane region" description="Helical" evidence="1">
    <location>
        <begin position="117"/>
        <end position="138"/>
    </location>
</feature>
<dbReference type="GO" id="GO:0005783">
    <property type="term" value="C:endoplasmic reticulum"/>
    <property type="evidence" value="ECO:0007669"/>
    <property type="project" value="TreeGrafter"/>
</dbReference>
<gene>
    <name evidence="2" type="ORF">Cboi02_000317500</name>
</gene>
<dbReference type="GO" id="GO:0016020">
    <property type="term" value="C:membrane"/>
    <property type="evidence" value="ECO:0007669"/>
    <property type="project" value="GOC"/>
</dbReference>
<dbReference type="Proteomes" id="UP001165120">
    <property type="component" value="Unassembled WGS sequence"/>
</dbReference>
<evidence type="ECO:0000313" key="2">
    <source>
        <dbReference type="EMBL" id="GME71336.1"/>
    </source>
</evidence>
<keyword evidence="1" id="KW-0812">Transmembrane</keyword>
<dbReference type="EMBL" id="BSXN01001055">
    <property type="protein sequence ID" value="GME71336.1"/>
    <property type="molecule type" value="Genomic_DNA"/>
</dbReference>
<sequence length="201" mass="23426">MTKPTKSEASLFNIEEQLAFYRAYHFNKVNVAIHLVCIPIIFFSYISIFSYFSFESYLPFNLPKPLSNFANLGSVIGISYSTYYCLLDKTGYYVTPLIIFLSYYFRSLYDYNRSGLLLKYGFLINTIAWIFQFIGHGYYEKRAPALLDNLVQALVLAPYFVAFEVVFFFGGRTNLQKQMNNKAGVLRRDFAMKAHHHEPHK</sequence>
<feature type="transmembrane region" description="Helical" evidence="1">
    <location>
        <begin position="150"/>
        <end position="170"/>
    </location>
</feature>
<feature type="transmembrane region" description="Helical" evidence="1">
    <location>
        <begin position="90"/>
        <end position="105"/>
    </location>
</feature>
<evidence type="ECO:0000313" key="3">
    <source>
        <dbReference type="Proteomes" id="UP001165120"/>
    </source>
</evidence>
<proteinExistence type="predicted"/>
<dbReference type="InterPro" id="IPR009305">
    <property type="entry name" value="Mpo1-like"/>
</dbReference>
<protein>
    <submittedName>
        <fullName evidence="2">Unnamed protein product</fullName>
    </submittedName>
</protein>
<dbReference type="AlphaFoldDB" id="A0A9W6WA74"/>
<dbReference type="GO" id="GO:0046521">
    <property type="term" value="P:sphingoid catabolic process"/>
    <property type="evidence" value="ECO:0007669"/>
    <property type="project" value="TreeGrafter"/>
</dbReference>
<keyword evidence="1" id="KW-0472">Membrane</keyword>
<organism evidence="2 3">
    <name type="scientific">Candida boidinii</name>
    <name type="common">Yeast</name>
    <dbReference type="NCBI Taxonomy" id="5477"/>
    <lineage>
        <taxon>Eukaryota</taxon>
        <taxon>Fungi</taxon>
        <taxon>Dikarya</taxon>
        <taxon>Ascomycota</taxon>
        <taxon>Saccharomycotina</taxon>
        <taxon>Pichiomycetes</taxon>
        <taxon>Pichiales</taxon>
        <taxon>Pichiaceae</taxon>
        <taxon>Ogataea</taxon>
        <taxon>Ogataea/Candida clade</taxon>
    </lineage>
</organism>
<evidence type="ECO:0000256" key="1">
    <source>
        <dbReference type="SAM" id="Phobius"/>
    </source>
</evidence>
<dbReference type="PANTHER" id="PTHR28026:SF9">
    <property type="entry name" value="2-HYDROXY-PALMITIC ACID DIOXYGENASE MPO1"/>
    <property type="match status" value="1"/>
</dbReference>
<keyword evidence="1" id="KW-1133">Transmembrane helix</keyword>
<accession>A0A9W6WA74</accession>
<dbReference type="Pfam" id="PF06127">
    <property type="entry name" value="Mpo1-like"/>
    <property type="match status" value="1"/>
</dbReference>
<feature type="transmembrane region" description="Helical" evidence="1">
    <location>
        <begin position="31"/>
        <end position="54"/>
    </location>
</feature>
<keyword evidence="3" id="KW-1185">Reference proteome</keyword>
<reference evidence="2" key="1">
    <citation type="submission" date="2023-04" db="EMBL/GenBank/DDBJ databases">
        <title>Candida boidinii NBRC 10035.</title>
        <authorList>
            <person name="Ichikawa N."/>
            <person name="Sato H."/>
            <person name="Tonouchi N."/>
        </authorList>
    </citation>
    <scope>NUCLEOTIDE SEQUENCE</scope>
    <source>
        <strain evidence="2">NBRC 10035</strain>
    </source>
</reference>
<comment type="caution">
    <text evidence="2">The sequence shown here is derived from an EMBL/GenBank/DDBJ whole genome shotgun (WGS) entry which is preliminary data.</text>
</comment>